<keyword evidence="2" id="KW-1185">Reference proteome</keyword>
<sequence>MERVLILPFHSFQAHKFWLSSMATPATTWADRNLSASLSQLMSPSSTCEEQSMMIETARFTLYLGWLPYSSFPDSTSLPLHEHHG</sequence>
<dbReference type="Proteomes" id="UP000326198">
    <property type="component" value="Unassembled WGS sequence"/>
</dbReference>
<organism evidence="1 2">
    <name type="scientific">Aspergillus bertholletiae</name>
    <dbReference type="NCBI Taxonomy" id="1226010"/>
    <lineage>
        <taxon>Eukaryota</taxon>
        <taxon>Fungi</taxon>
        <taxon>Dikarya</taxon>
        <taxon>Ascomycota</taxon>
        <taxon>Pezizomycotina</taxon>
        <taxon>Eurotiomycetes</taxon>
        <taxon>Eurotiomycetidae</taxon>
        <taxon>Eurotiales</taxon>
        <taxon>Aspergillaceae</taxon>
        <taxon>Aspergillus</taxon>
        <taxon>Aspergillus subgen. Circumdati</taxon>
    </lineage>
</organism>
<protein>
    <submittedName>
        <fullName evidence="1">Uncharacterized protein</fullName>
    </submittedName>
</protein>
<name>A0A5N7BMC1_9EURO</name>
<evidence type="ECO:0000313" key="1">
    <source>
        <dbReference type="EMBL" id="KAE8382919.1"/>
    </source>
</evidence>
<dbReference type="EMBL" id="ML736158">
    <property type="protein sequence ID" value="KAE8382919.1"/>
    <property type="molecule type" value="Genomic_DNA"/>
</dbReference>
<dbReference type="AlphaFoldDB" id="A0A5N7BMC1"/>
<reference evidence="1 2" key="1">
    <citation type="submission" date="2019-04" db="EMBL/GenBank/DDBJ databases">
        <title>Friends and foes A comparative genomics studyof 23 Aspergillus species from section Flavi.</title>
        <authorList>
            <consortium name="DOE Joint Genome Institute"/>
            <person name="Kjaerbolling I."/>
            <person name="Vesth T."/>
            <person name="Frisvad J.C."/>
            <person name="Nybo J.L."/>
            <person name="Theobald S."/>
            <person name="Kildgaard S."/>
            <person name="Isbrandt T."/>
            <person name="Kuo A."/>
            <person name="Sato A."/>
            <person name="Lyhne E.K."/>
            <person name="Kogle M.E."/>
            <person name="Wiebenga A."/>
            <person name="Kun R.S."/>
            <person name="Lubbers R.J."/>
            <person name="Makela M.R."/>
            <person name="Barry K."/>
            <person name="Chovatia M."/>
            <person name="Clum A."/>
            <person name="Daum C."/>
            <person name="Haridas S."/>
            <person name="He G."/>
            <person name="LaButti K."/>
            <person name="Lipzen A."/>
            <person name="Mondo S."/>
            <person name="Riley R."/>
            <person name="Salamov A."/>
            <person name="Simmons B.A."/>
            <person name="Magnuson J.K."/>
            <person name="Henrissat B."/>
            <person name="Mortensen U.H."/>
            <person name="Larsen T.O."/>
            <person name="Devries R.P."/>
            <person name="Grigoriev I.V."/>
            <person name="Machida M."/>
            <person name="Baker S.E."/>
            <person name="Andersen M.R."/>
        </authorList>
    </citation>
    <scope>NUCLEOTIDE SEQUENCE [LARGE SCALE GENOMIC DNA]</scope>
    <source>
        <strain evidence="1 2">IBT 29228</strain>
    </source>
</reference>
<proteinExistence type="predicted"/>
<gene>
    <name evidence="1" type="ORF">BDV26DRAFT_252268</name>
</gene>
<accession>A0A5N7BMC1</accession>
<evidence type="ECO:0000313" key="2">
    <source>
        <dbReference type="Proteomes" id="UP000326198"/>
    </source>
</evidence>